<protein>
    <submittedName>
        <fullName evidence="2">Uncharacterized protein</fullName>
    </submittedName>
</protein>
<evidence type="ECO:0000313" key="2">
    <source>
        <dbReference type="EMBL" id="JAH89212.1"/>
    </source>
</evidence>
<keyword evidence="1" id="KW-0472">Membrane</keyword>
<dbReference type="EMBL" id="GBXM01019365">
    <property type="protein sequence ID" value="JAH89212.1"/>
    <property type="molecule type" value="Transcribed_RNA"/>
</dbReference>
<organism evidence="2">
    <name type="scientific">Anguilla anguilla</name>
    <name type="common">European freshwater eel</name>
    <name type="synonym">Muraena anguilla</name>
    <dbReference type="NCBI Taxonomy" id="7936"/>
    <lineage>
        <taxon>Eukaryota</taxon>
        <taxon>Metazoa</taxon>
        <taxon>Chordata</taxon>
        <taxon>Craniata</taxon>
        <taxon>Vertebrata</taxon>
        <taxon>Euteleostomi</taxon>
        <taxon>Actinopterygii</taxon>
        <taxon>Neopterygii</taxon>
        <taxon>Teleostei</taxon>
        <taxon>Anguilliformes</taxon>
        <taxon>Anguillidae</taxon>
        <taxon>Anguilla</taxon>
    </lineage>
</organism>
<keyword evidence="1" id="KW-0812">Transmembrane</keyword>
<keyword evidence="1" id="KW-1133">Transmembrane helix</keyword>
<evidence type="ECO:0000256" key="1">
    <source>
        <dbReference type="SAM" id="Phobius"/>
    </source>
</evidence>
<dbReference type="AlphaFoldDB" id="A0A0E9WFR7"/>
<reference evidence="2" key="1">
    <citation type="submission" date="2014-11" db="EMBL/GenBank/DDBJ databases">
        <authorList>
            <person name="Amaro Gonzalez C."/>
        </authorList>
    </citation>
    <scope>NUCLEOTIDE SEQUENCE</scope>
</reference>
<sequence>MSFYKDVRVSLAYAGTASQCFEKEMLYSTCAFVWLYLLFFPVYIAFFFVLTEYM</sequence>
<name>A0A0E9WFR7_ANGAN</name>
<reference evidence="2" key="2">
    <citation type="journal article" date="2015" name="Fish Shellfish Immunol.">
        <title>Early steps in the European eel (Anguilla anguilla)-Vibrio vulnificus interaction in the gills: Role of the RtxA13 toxin.</title>
        <authorList>
            <person name="Callol A."/>
            <person name="Pajuelo D."/>
            <person name="Ebbesson L."/>
            <person name="Teles M."/>
            <person name="MacKenzie S."/>
            <person name="Amaro C."/>
        </authorList>
    </citation>
    <scope>NUCLEOTIDE SEQUENCE</scope>
</reference>
<accession>A0A0E9WFR7</accession>
<feature type="transmembrane region" description="Helical" evidence="1">
    <location>
        <begin position="31"/>
        <end position="50"/>
    </location>
</feature>
<proteinExistence type="predicted"/>